<organism evidence="7 8">
    <name type="scientific">Lusitaniella coriacea LEGE 07157</name>
    <dbReference type="NCBI Taxonomy" id="945747"/>
    <lineage>
        <taxon>Bacteria</taxon>
        <taxon>Bacillati</taxon>
        <taxon>Cyanobacteriota</taxon>
        <taxon>Cyanophyceae</taxon>
        <taxon>Spirulinales</taxon>
        <taxon>Lusitaniellaceae</taxon>
        <taxon>Lusitaniella</taxon>
    </lineage>
</organism>
<dbReference type="GO" id="GO:0046872">
    <property type="term" value="F:metal ion binding"/>
    <property type="evidence" value="ECO:0007669"/>
    <property type="project" value="UniProtKB-KW"/>
</dbReference>
<dbReference type="Proteomes" id="UP000654482">
    <property type="component" value="Unassembled WGS sequence"/>
</dbReference>
<feature type="signal peptide" evidence="6">
    <location>
        <begin position="1"/>
        <end position="24"/>
    </location>
</feature>
<gene>
    <name evidence="7" type="primary">modA</name>
    <name evidence="7" type="ORF">IQ249_18615</name>
</gene>
<dbReference type="CDD" id="cd13537">
    <property type="entry name" value="PBP2_YvgL_like"/>
    <property type="match status" value="1"/>
</dbReference>
<dbReference type="Gene3D" id="3.40.190.10">
    <property type="entry name" value="Periplasmic binding protein-like II"/>
    <property type="match status" value="2"/>
</dbReference>
<dbReference type="SUPFAM" id="SSF53850">
    <property type="entry name" value="Periplasmic binding protein-like II"/>
    <property type="match status" value="1"/>
</dbReference>
<dbReference type="GO" id="GO:0015689">
    <property type="term" value="P:molybdate ion transport"/>
    <property type="evidence" value="ECO:0007669"/>
    <property type="project" value="InterPro"/>
</dbReference>
<feature type="binding site" evidence="5">
    <location>
        <position position="176"/>
    </location>
    <ligand>
        <name>molybdate</name>
        <dbReference type="ChEBI" id="CHEBI:36264"/>
    </ligand>
</feature>
<evidence type="ECO:0000256" key="1">
    <source>
        <dbReference type="ARBA" id="ARBA00009175"/>
    </source>
</evidence>
<dbReference type="InterPro" id="IPR050682">
    <property type="entry name" value="ModA/WtpA"/>
</dbReference>
<feature type="binding site" evidence="5">
    <location>
        <position position="149"/>
    </location>
    <ligand>
        <name>molybdate</name>
        <dbReference type="ChEBI" id="CHEBI:36264"/>
    </ligand>
</feature>
<dbReference type="PANTHER" id="PTHR30632:SF0">
    <property type="entry name" value="SULFATE-BINDING PROTEIN"/>
    <property type="match status" value="1"/>
</dbReference>
<evidence type="ECO:0000256" key="3">
    <source>
        <dbReference type="ARBA" id="ARBA00022723"/>
    </source>
</evidence>
<accession>A0A8J7E373</accession>
<feature type="binding site" evidence="5">
    <location>
        <position position="40"/>
    </location>
    <ligand>
        <name>molybdate</name>
        <dbReference type="ChEBI" id="CHEBI:36264"/>
    </ligand>
</feature>
<protein>
    <submittedName>
        <fullName evidence="7">Molybdate ABC transporter substrate-binding protein</fullName>
    </submittedName>
</protein>
<dbReference type="GO" id="GO:0030973">
    <property type="term" value="F:molybdate ion binding"/>
    <property type="evidence" value="ECO:0007669"/>
    <property type="project" value="UniProtKB-ARBA"/>
</dbReference>
<dbReference type="Pfam" id="PF13531">
    <property type="entry name" value="SBP_bac_11"/>
    <property type="match status" value="1"/>
</dbReference>
<feature type="binding site" evidence="5">
    <location>
        <position position="194"/>
    </location>
    <ligand>
        <name>molybdate</name>
        <dbReference type="ChEBI" id="CHEBI:36264"/>
    </ligand>
</feature>
<evidence type="ECO:0000256" key="5">
    <source>
        <dbReference type="PIRSR" id="PIRSR004846-1"/>
    </source>
</evidence>
<dbReference type="GO" id="GO:1901359">
    <property type="term" value="F:tungstate binding"/>
    <property type="evidence" value="ECO:0007669"/>
    <property type="project" value="UniProtKB-ARBA"/>
</dbReference>
<dbReference type="PANTHER" id="PTHR30632">
    <property type="entry name" value="MOLYBDATE-BINDING PERIPLASMIC PROTEIN"/>
    <property type="match status" value="1"/>
</dbReference>
<dbReference type="PIRSF" id="PIRSF004846">
    <property type="entry name" value="ModA"/>
    <property type="match status" value="1"/>
</dbReference>
<keyword evidence="8" id="KW-1185">Reference proteome</keyword>
<dbReference type="AlphaFoldDB" id="A0A8J7E373"/>
<keyword evidence="2 5" id="KW-0500">Molybdenum</keyword>
<dbReference type="EMBL" id="JADEWZ010000033">
    <property type="protein sequence ID" value="MBE9117914.1"/>
    <property type="molecule type" value="Genomic_DNA"/>
</dbReference>
<evidence type="ECO:0000256" key="4">
    <source>
        <dbReference type="ARBA" id="ARBA00022729"/>
    </source>
</evidence>
<name>A0A8J7E373_9CYAN</name>
<comment type="similarity">
    <text evidence="1">Belongs to the bacterial solute-binding protein ModA family.</text>
</comment>
<dbReference type="FunFam" id="3.40.190.10:FF:000035">
    <property type="entry name" value="Molybdate ABC transporter substrate-binding protein"/>
    <property type="match status" value="1"/>
</dbReference>
<evidence type="ECO:0000313" key="7">
    <source>
        <dbReference type="EMBL" id="MBE9117914.1"/>
    </source>
</evidence>
<dbReference type="InterPro" id="IPR041879">
    <property type="entry name" value="YvgL-like_PBP2"/>
</dbReference>
<evidence type="ECO:0000256" key="2">
    <source>
        <dbReference type="ARBA" id="ARBA00022505"/>
    </source>
</evidence>
<reference evidence="7" key="1">
    <citation type="submission" date="2020-10" db="EMBL/GenBank/DDBJ databases">
        <authorList>
            <person name="Castelo-Branco R."/>
            <person name="Eusebio N."/>
            <person name="Adriana R."/>
            <person name="Vieira A."/>
            <person name="Brugerolle De Fraissinette N."/>
            <person name="Rezende De Castro R."/>
            <person name="Schneider M.P."/>
            <person name="Vasconcelos V."/>
            <person name="Leao P.N."/>
        </authorList>
    </citation>
    <scope>NUCLEOTIDE SEQUENCE</scope>
    <source>
        <strain evidence="7">LEGE 07157</strain>
    </source>
</reference>
<keyword evidence="4 6" id="KW-0732">Signal</keyword>
<feature type="chain" id="PRO_5035215417" evidence="6">
    <location>
        <begin position="25"/>
        <end position="260"/>
    </location>
</feature>
<proteinExistence type="inferred from homology"/>
<dbReference type="NCBIfam" id="TIGR01256">
    <property type="entry name" value="modA"/>
    <property type="match status" value="1"/>
</dbReference>
<keyword evidence="3 5" id="KW-0479">Metal-binding</keyword>
<dbReference type="InterPro" id="IPR005950">
    <property type="entry name" value="ModA"/>
</dbReference>
<evidence type="ECO:0000313" key="8">
    <source>
        <dbReference type="Proteomes" id="UP000654482"/>
    </source>
</evidence>
<sequence length="260" mass="28639">MSNGRIAMFAIGFLSFCFVSWGCAQSSNPTVNLTISSAASLKNALETLQPLYQTEHPNIKIAYNFASSGSLQRQIEQGAPVDIFISAATQQMDSLETKGLLKEGTRQDLLGNRIVLIVPRDRNDIQSFQDLISSRIKTIAIGEPESVPAGQYAREILLSLGIFDTIRSKTIYGKDVRQVLNYVATENTDGGIVYQTDARTSNQVEIVAIAAEKFHSPIIYPIAVLQSSNHPEVAKEFIAFLSSPQVQEIFERYSFQAIGQ</sequence>
<feature type="binding site" evidence="5">
    <location>
        <position position="68"/>
    </location>
    <ligand>
        <name>molybdate</name>
        <dbReference type="ChEBI" id="CHEBI:36264"/>
    </ligand>
</feature>
<comment type="caution">
    <text evidence="7">The sequence shown here is derived from an EMBL/GenBank/DDBJ whole genome shotgun (WGS) entry which is preliminary data.</text>
</comment>
<evidence type="ECO:0000256" key="6">
    <source>
        <dbReference type="SAM" id="SignalP"/>
    </source>
</evidence>